<keyword evidence="1" id="KW-0732">Signal</keyword>
<feature type="chain" id="PRO_5032413482" evidence="1">
    <location>
        <begin position="24"/>
        <end position="142"/>
    </location>
</feature>
<comment type="caution">
    <text evidence="2">The sequence shown here is derived from an EMBL/GenBank/DDBJ whole genome shotgun (WGS) entry which is preliminary data.</text>
</comment>
<protein>
    <submittedName>
        <fullName evidence="2">Uncharacterized protein</fullName>
    </submittedName>
</protein>
<reference evidence="2" key="1">
    <citation type="submission" date="2021-02" db="EMBL/GenBank/DDBJ databases">
        <authorList>
            <person name="Nowell W R."/>
        </authorList>
    </citation>
    <scope>NUCLEOTIDE SEQUENCE</scope>
</reference>
<proteinExistence type="predicted"/>
<feature type="signal peptide" evidence="1">
    <location>
        <begin position="1"/>
        <end position="23"/>
    </location>
</feature>
<gene>
    <name evidence="2" type="ORF">ZHD862_LOCUS30795</name>
</gene>
<name>A0A815HPX6_9BILA</name>
<evidence type="ECO:0000256" key="1">
    <source>
        <dbReference type="SAM" id="SignalP"/>
    </source>
</evidence>
<evidence type="ECO:0000313" key="2">
    <source>
        <dbReference type="EMBL" id="CAF1355495.1"/>
    </source>
</evidence>
<dbReference type="Proteomes" id="UP000663864">
    <property type="component" value="Unassembled WGS sequence"/>
</dbReference>
<sequence length="142" mass="16374">MFRLCRLTFILVILCTCTLLISSSTIKCYSCFEETCPKPWNPNNVQQVTTISGWCLTFSKDNQTSESTYARSWASHDQCKENKCEWRTNSTDASYYFCCCNTNLCNGADREITTTPTNGQLKFIDNTRFTFIVVLILFIMMK</sequence>
<organism evidence="2 3">
    <name type="scientific">Rotaria sordida</name>
    <dbReference type="NCBI Taxonomy" id="392033"/>
    <lineage>
        <taxon>Eukaryota</taxon>
        <taxon>Metazoa</taxon>
        <taxon>Spiralia</taxon>
        <taxon>Gnathifera</taxon>
        <taxon>Rotifera</taxon>
        <taxon>Eurotatoria</taxon>
        <taxon>Bdelloidea</taxon>
        <taxon>Philodinida</taxon>
        <taxon>Philodinidae</taxon>
        <taxon>Rotaria</taxon>
    </lineage>
</organism>
<dbReference type="AlphaFoldDB" id="A0A815HPX6"/>
<accession>A0A815HPX6</accession>
<evidence type="ECO:0000313" key="3">
    <source>
        <dbReference type="Proteomes" id="UP000663864"/>
    </source>
</evidence>
<dbReference type="EMBL" id="CAJNOT010002964">
    <property type="protein sequence ID" value="CAF1355495.1"/>
    <property type="molecule type" value="Genomic_DNA"/>
</dbReference>